<keyword evidence="2" id="KW-1185">Reference proteome</keyword>
<reference evidence="1 2" key="1">
    <citation type="submission" date="2024-01" db="EMBL/GenBank/DDBJ databases">
        <title>Comparative genomics of Cryptococcus and Kwoniella reveals pathogenesis evolution and contrasting modes of karyotype evolution via chromosome fusion or intercentromeric recombination.</title>
        <authorList>
            <person name="Coelho M.A."/>
            <person name="David-Palma M."/>
            <person name="Shea T."/>
            <person name="Bowers K."/>
            <person name="McGinley-Smith S."/>
            <person name="Mohammad A.W."/>
            <person name="Gnirke A."/>
            <person name="Yurkov A.M."/>
            <person name="Nowrousian M."/>
            <person name="Sun S."/>
            <person name="Cuomo C.A."/>
            <person name="Heitman J."/>
        </authorList>
    </citation>
    <scope>NUCLEOTIDE SEQUENCE [LARGE SCALE GENOMIC DNA]</scope>
    <source>
        <strain evidence="1 2">PYCC6329</strain>
    </source>
</reference>
<name>A0AAX4KB30_9TREE</name>
<sequence length="213" mass="23598">MSLQQSASEILVVRRDFSINLDSTSSDGQLPEVISLDPSKFIGPEARDSFLVSTDAHGRFRTCSGWKLTCRNKVGVHLHFEVLTGGSSSVLSIARCYRTPNTMGPSRPDYWNGQSTYTEMTLPSGIISDQARGKPTWTVTEDVISKLSNDLSDLFGSDDRTVQADPLKGKYLSQVRPNSERFVGQSITASPDVPGTYWLTVWEKVENLDEVLF</sequence>
<proteinExistence type="predicted"/>
<dbReference type="Proteomes" id="UP001358614">
    <property type="component" value="Chromosome 1"/>
</dbReference>
<evidence type="ECO:0000313" key="1">
    <source>
        <dbReference type="EMBL" id="WWD03586.1"/>
    </source>
</evidence>
<organism evidence="1 2">
    <name type="scientific">Kwoniella europaea PYCC6329</name>
    <dbReference type="NCBI Taxonomy" id="1423913"/>
    <lineage>
        <taxon>Eukaryota</taxon>
        <taxon>Fungi</taxon>
        <taxon>Dikarya</taxon>
        <taxon>Basidiomycota</taxon>
        <taxon>Agaricomycotina</taxon>
        <taxon>Tremellomycetes</taxon>
        <taxon>Tremellales</taxon>
        <taxon>Cryptococcaceae</taxon>
        <taxon>Kwoniella</taxon>
    </lineage>
</organism>
<accession>A0AAX4KB30</accession>
<protein>
    <submittedName>
        <fullName evidence="1">Uncharacterized protein</fullName>
    </submittedName>
</protein>
<dbReference type="EMBL" id="CP144089">
    <property type="protein sequence ID" value="WWD03586.1"/>
    <property type="molecule type" value="Genomic_DNA"/>
</dbReference>
<dbReference type="RefSeq" id="XP_066081553.1">
    <property type="nucleotide sequence ID" value="XM_066225456.1"/>
</dbReference>
<dbReference type="KEGG" id="ker:91100444"/>
<dbReference type="GeneID" id="91100444"/>
<gene>
    <name evidence="1" type="ORF">V865_001640</name>
</gene>
<evidence type="ECO:0000313" key="2">
    <source>
        <dbReference type="Proteomes" id="UP001358614"/>
    </source>
</evidence>
<dbReference type="AlphaFoldDB" id="A0AAX4KB30"/>